<gene>
    <name evidence="1" type="ORF">SAMN05192584_12067</name>
</gene>
<name>A0A1I4IBI8_9ACTN</name>
<sequence length="46" mass="4516">MTLACTGTALGAHTEAARRSRARRACFPSPASVGGVPYDGGIAPGG</sequence>
<protein>
    <submittedName>
        <fullName evidence="1">Uncharacterized protein</fullName>
    </submittedName>
</protein>
<organism evidence="1 2">
    <name type="scientific">Streptomyces pini</name>
    <dbReference type="NCBI Taxonomy" id="1520580"/>
    <lineage>
        <taxon>Bacteria</taxon>
        <taxon>Bacillati</taxon>
        <taxon>Actinomycetota</taxon>
        <taxon>Actinomycetes</taxon>
        <taxon>Kitasatosporales</taxon>
        <taxon>Streptomycetaceae</taxon>
        <taxon>Streptomyces</taxon>
    </lineage>
</organism>
<dbReference type="Proteomes" id="UP000198928">
    <property type="component" value="Unassembled WGS sequence"/>
</dbReference>
<evidence type="ECO:0000313" key="2">
    <source>
        <dbReference type="Proteomes" id="UP000198928"/>
    </source>
</evidence>
<dbReference type="AlphaFoldDB" id="A0A1I4IBI8"/>
<reference evidence="2" key="1">
    <citation type="submission" date="2016-10" db="EMBL/GenBank/DDBJ databases">
        <authorList>
            <person name="Varghese N."/>
            <person name="Submissions S."/>
        </authorList>
    </citation>
    <scope>NUCLEOTIDE SEQUENCE [LARGE SCALE GENOMIC DNA]</scope>
    <source>
        <strain evidence="2">PL19</strain>
    </source>
</reference>
<evidence type="ECO:0000313" key="1">
    <source>
        <dbReference type="EMBL" id="SFL51096.1"/>
    </source>
</evidence>
<accession>A0A1I4IBI8</accession>
<dbReference type="EMBL" id="FOSG01000020">
    <property type="protein sequence ID" value="SFL51096.1"/>
    <property type="molecule type" value="Genomic_DNA"/>
</dbReference>
<keyword evidence="2" id="KW-1185">Reference proteome</keyword>
<proteinExistence type="predicted"/>